<protein>
    <recommendedName>
        <fullName evidence="12 13">Cardiolipin synthase</fullName>
        <shortName evidence="12">CL synthase</shortName>
        <ecNumber evidence="12 13">2.7.8.-</ecNumber>
    </recommendedName>
</protein>
<keyword evidence="8 12" id="KW-0443">Lipid metabolism</keyword>
<evidence type="ECO:0000256" key="3">
    <source>
        <dbReference type="ARBA" id="ARBA00022516"/>
    </source>
</evidence>
<evidence type="ECO:0000313" key="15">
    <source>
        <dbReference type="EMBL" id="VFB16093.1"/>
    </source>
</evidence>
<dbReference type="Pfam" id="PF13091">
    <property type="entry name" value="PLDc_2"/>
    <property type="match status" value="2"/>
</dbReference>
<comment type="caution">
    <text evidence="15">The sequence shown here is derived from an EMBL/GenBank/DDBJ whole genome shotgun (WGS) entry which is preliminary data.</text>
</comment>
<evidence type="ECO:0000256" key="6">
    <source>
        <dbReference type="ARBA" id="ARBA00022737"/>
    </source>
</evidence>
<feature type="domain" description="PLD phosphodiesterase" evidence="14">
    <location>
        <begin position="405"/>
        <end position="432"/>
    </location>
</feature>
<dbReference type="SMART" id="SM00155">
    <property type="entry name" value="PLDc"/>
    <property type="match status" value="2"/>
</dbReference>
<feature type="active site" evidence="12">
    <location>
        <position position="410"/>
    </location>
</feature>
<dbReference type="GO" id="GO:0008808">
    <property type="term" value="F:cardiolipin synthase activity"/>
    <property type="evidence" value="ECO:0007669"/>
    <property type="project" value="UniProtKB-UniRule"/>
</dbReference>
<dbReference type="InterPro" id="IPR001736">
    <property type="entry name" value="PLipase_D/transphosphatidylase"/>
</dbReference>
<dbReference type="Proteomes" id="UP000377798">
    <property type="component" value="Unassembled WGS sequence"/>
</dbReference>
<comment type="catalytic activity">
    <reaction evidence="12">
        <text>2 a 1,2-diacyl-sn-glycero-3-phospho-(1'-sn-glycerol) = a cardiolipin + glycerol</text>
        <dbReference type="Rhea" id="RHEA:31451"/>
        <dbReference type="ChEBI" id="CHEBI:17754"/>
        <dbReference type="ChEBI" id="CHEBI:62237"/>
        <dbReference type="ChEBI" id="CHEBI:64716"/>
    </reaction>
</comment>
<evidence type="ECO:0000256" key="12">
    <source>
        <dbReference type="HAMAP-Rule" id="MF_01916"/>
    </source>
</evidence>
<dbReference type="InterPro" id="IPR025202">
    <property type="entry name" value="PLD-like_dom"/>
</dbReference>
<dbReference type="HAMAP" id="MF_01916">
    <property type="entry name" value="Cardiolipin_synth_Cls"/>
    <property type="match status" value="1"/>
</dbReference>
<dbReference type="EMBL" id="CAACYI010000001">
    <property type="protein sequence ID" value="VFB16093.1"/>
    <property type="molecule type" value="Genomic_DNA"/>
</dbReference>
<dbReference type="PANTHER" id="PTHR21248">
    <property type="entry name" value="CARDIOLIPIN SYNTHASE"/>
    <property type="match status" value="1"/>
</dbReference>
<keyword evidence="9 12" id="KW-0472">Membrane</keyword>
<feature type="transmembrane region" description="Helical" evidence="12">
    <location>
        <begin position="47"/>
        <end position="66"/>
    </location>
</feature>
<dbReference type="AlphaFoldDB" id="A0A8H2R0X4"/>
<feature type="active site" evidence="12">
    <location>
        <position position="417"/>
    </location>
</feature>
<reference evidence="15 16" key="1">
    <citation type="submission" date="2019-02" db="EMBL/GenBank/DDBJ databases">
        <authorList>
            <consortium name="Pathogen Informatics"/>
        </authorList>
    </citation>
    <scope>NUCLEOTIDE SEQUENCE [LARGE SCALE GENOMIC DNA]</scope>
    <source>
        <strain evidence="15 16">3012STDY7089603</strain>
    </source>
</reference>
<dbReference type="Pfam" id="PF13396">
    <property type="entry name" value="PLDc_N"/>
    <property type="match status" value="1"/>
</dbReference>
<dbReference type="GO" id="GO:0032049">
    <property type="term" value="P:cardiolipin biosynthetic process"/>
    <property type="evidence" value="ECO:0007669"/>
    <property type="project" value="UniProtKB-UniRule"/>
</dbReference>
<evidence type="ECO:0000256" key="9">
    <source>
        <dbReference type="ARBA" id="ARBA00023136"/>
    </source>
</evidence>
<dbReference type="Gene3D" id="3.30.870.10">
    <property type="entry name" value="Endonuclease Chain A"/>
    <property type="match status" value="2"/>
</dbReference>
<keyword evidence="2 12" id="KW-1003">Cell membrane</keyword>
<keyword evidence="7 12" id="KW-1133">Transmembrane helix</keyword>
<accession>A0A8H2R0X4</accession>
<evidence type="ECO:0000256" key="7">
    <source>
        <dbReference type="ARBA" id="ARBA00022989"/>
    </source>
</evidence>
<organism evidence="15 16">
    <name type="scientific">Urinicoccus massiliensis</name>
    <dbReference type="NCBI Taxonomy" id="1723382"/>
    <lineage>
        <taxon>Bacteria</taxon>
        <taxon>Bacillati</taxon>
        <taxon>Bacillota</taxon>
        <taxon>Tissierellia</taxon>
        <taxon>Tissierellales</taxon>
        <taxon>Peptoniphilaceae</taxon>
        <taxon>Urinicoccus</taxon>
    </lineage>
</organism>
<evidence type="ECO:0000256" key="4">
    <source>
        <dbReference type="ARBA" id="ARBA00022679"/>
    </source>
</evidence>
<feature type="active site" evidence="12">
    <location>
        <position position="234"/>
    </location>
</feature>
<dbReference type="SUPFAM" id="SSF56024">
    <property type="entry name" value="Phospholipase D/nuclease"/>
    <property type="match status" value="2"/>
</dbReference>
<evidence type="ECO:0000256" key="8">
    <source>
        <dbReference type="ARBA" id="ARBA00023098"/>
    </source>
</evidence>
<dbReference type="NCBIfam" id="TIGR04265">
    <property type="entry name" value="bac_cardiolipin"/>
    <property type="match status" value="1"/>
</dbReference>
<dbReference type="RefSeq" id="WP_131748582.1">
    <property type="nucleotide sequence ID" value="NZ_CAACYI010000001.1"/>
</dbReference>
<evidence type="ECO:0000256" key="10">
    <source>
        <dbReference type="ARBA" id="ARBA00023209"/>
    </source>
</evidence>
<evidence type="ECO:0000256" key="1">
    <source>
        <dbReference type="ARBA" id="ARBA00004651"/>
    </source>
</evidence>
<keyword evidence="3 12" id="KW-0444">Lipid biosynthesis</keyword>
<feature type="active site" evidence="12">
    <location>
        <position position="241"/>
    </location>
</feature>
<evidence type="ECO:0000256" key="5">
    <source>
        <dbReference type="ARBA" id="ARBA00022692"/>
    </source>
</evidence>
<evidence type="ECO:0000256" key="13">
    <source>
        <dbReference type="NCBIfam" id="TIGR04265"/>
    </source>
</evidence>
<keyword evidence="16" id="KW-1185">Reference proteome</keyword>
<comment type="subcellular location">
    <subcellularLocation>
        <location evidence="1 12">Cell membrane</location>
        <topology evidence="1 12">Multi-pass membrane protein</topology>
    </subcellularLocation>
</comment>
<dbReference type="CDD" id="cd09112">
    <property type="entry name" value="PLDc_CLS_2"/>
    <property type="match status" value="1"/>
</dbReference>
<comment type="function">
    <text evidence="12">Catalyzes the reversible phosphatidyl group transfer from one phosphatidylglycerol molecule to another to form cardiolipin (CL) (diphosphatidylglycerol) and glycerol.</text>
</comment>
<keyword evidence="6" id="KW-0677">Repeat</keyword>
<feature type="domain" description="PLD phosphodiesterase" evidence="14">
    <location>
        <begin position="229"/>
        <end position="256"/>
    </location>
</feature>
<feature type="transmembrane region" description="Helical" evidence="12">
    <location>
        <begin position="12"/>
        <end position="35"/>
    </location>
</feature>
<dbReference type="EC" id="2.7.8.-" evidence="12 13"/>
<evidence type="ECO:0000313" key="16">
    <source>
        <dbReference type="Proteomes" id="UP000377798"/>
    </source>
</evidence>
<gene>
    <name evidence="15" type="primary">cls</name>
    <name evidence="15" type="ORF">NCTC13150_00609</name>
</gene>
<dbReference type="InterPro" id="IPR027379">
    <property type="entry name" value="CLS_N"/>
</dbReference>
<keyword evidence="10 12" id="KW-0594">Phospholipid biosynthesis</keyword>
<comment type="similarity">
    <text evidence="12">Belongs to the phospholipase D family. Cardiolipin synthase subfamily.</text>
</comment>
<evidence type="ECO:0000256" key="2">
    <source>
        <dbReference type="ARBA" id="ARBA00022475"/>
    </source>
</evidence>
<keyword evidence="11 12" id="KW-1208">Phospholipid metabolism</keyword>
<name>A0A8H2R0X4_9FIRM</name>
<evidence type="ECO:0000259" key="14">
    <source>
        <dbReference type="PROSITE" id="PS50035"/>
    </source>
</evidence>
<feature type="active site" evidence="12">
    <location>
        <position position="412"/>
    </location>
</feature>
<dbReference type="InterPro" id="IPR022924">
    <property type="entry name" value="Cardiolipin_synthase"/>
</dbReference>
<dbReference type="PROSITE" id="PS50035">
    <property type="entry name" value="PLD"/>
    <property type="match status" value="2"/>
</dbReference>
<dbReference type="PANTHER" id="PTHR21248:SF22">
    <property type="entry name" value="PHOSPHOLIPASE D"/>
    <property type="match status" value="1"/>
</dbReference>
<feature type="active site" evidence="12">
    <location>
        <position position="236"/>
    </location>
</feature>
<dbReference type="InterPro" id="IPR030874">
    <property type="entry name" value="Cardiolipin_synth_Firmi"/>
</dbReference>
<evidence type="ECO:0000256" key="11">
    <source>
        <dbReference type="ARBA" id="ARBA00023264"/>
    </source>
</evidence>
<proteinExistence type="inferred from homology"/>
<keyword evidence="4 12" id="KW-0808">Transferase</keyword>
<sequence length="492" mass="57450">MLTNFLSGSYSVIKAYFLAFSNLFILNLALSAVIIFLERKNPTSTLLWVMTVNFFPVFGFILYLLLGQDMSRRKMFAEKQSVDTNLRRQAKRQLRKIKWGSMTYHNTRIGDYEDMLQMFIRGEREMLTRDNAVEIFTNGPDKFNQLIKDIQEAKEFICFQYYIFKSDGLGRRLQDLLIQKAEEGVRVLMLIDGMGGRNFTLKDRRRLRAHGIKIAVFFPGILPRLNTHMNYRNHRKIVVIDHEIGYVGGFNVGDEYINKNPSFGYWRDTHLRLVGPAVRDLQWRFFLDYRFAGNEDDFIGFTKLSYPVKGDKELVIVSSGPDSHADSIRNGYDRMITRAKQDIYIQTPYFIPDEGLFNSLKIALMAGKNVHIMIPQKRDHPFVHWASRSFIGDLLPLGADVYLYQDGFIHSKVVLMDDFISSVGTANFDIRSFVLNFEVNAFIFDEDINGKLVKKFWMDVSHSKHLTWEDYQKRSNWTKFREDLSRLLSPIL</sequence>
<keyword evidence="5 12" id="KW-0812">Transmembrane</keyword>
<dbReference type="CDD" id="cd09110">
    <property type="entry name" value="PLDc_CLS_1"/>
    <property type="match status" value="1"/>
</dbReference>
<dbReference type="GO" id="GO:0005886">
    <property type="term" value="C:plasma membrane"/>
    <property type="evidence" value="ECO:0007669"/>
    <property type="project" value="UniProtKB-SubCell"/>
</dbReference>